<reference evidence="2" key="1">
    <citation type="submission" date="2015-10" db="EMBL/GenBank/DDBJ databases">
        <title>Complete Genome Sequence of Aeromonas schubertii strain WL1483.</title>
        <authorList>
            <person name="Liu L."/>
        </authorList>
    </citation>
    <scope>NUCLEOTIDE SEQUENCE [LARGE SCALE GENOMIC DNA]</scope>
    <source>
        <strain evidence="2">WL1483</strain>
    </source>
</reference>
<reference evidence="1 2" key="2">
    <citation type="journal article" date="2016" name="Genome Announc.">
        <title>Complete Genome Sequence of the Highly Virulent Aeromonas schubertii Strain WL1483, Isolated from Diseased Snakehead Fish (Channa argus) in China.</title>
        <authorList>
            <person name="Liu L."/>
            <person name="Li N."/>
            <person name="Zhang D."/>
            <person name="Fu X."/>
            <person name="Shi C."/>
            <person name="Lin Q."/>
            <person name="Hao G."/>
        </authorList>
    </citation>
    <scope>NUCLEOTIDE SEQUENCE [LARGE SCALE GENOMIC DNA]</scope>
    <source>
        <strain evidence="1 2">WL1483</strain>
    </source>
</reference>
<dbReference type="AlphaFoldDB" id="A0A0S2SKN4"/>
<dbReference type="RefSeq" id="WP_060587977.1">
    <property type="nucleotide sequence ID" value="NZ_CP013067.1"/>
</dbReference>
<dbReference type="PATRIC" id="fig|652.5.peg.4237"/>
<sequence length="168" mass="18689">MKNENLIYLLEVIASTDSNDIESDEFEVVWEDKNGMEGWTTESITATAKQAADALKHDVCDIDRDQFKQQLLMSILLAERSETVGTDFEDGTYEQGVRDALQWVAGWISSAAPLNPEEYPEIVAEANRLVKASECKTMGPTCRGCPDCGPVMGHETYQEMFGQQQDGV</sequence>
<accession>A0A0S2SKN4</accession>
<protein>
    <submittedName>
        <fullName evidence="1">Uncharacterized protein</fullName>
    </submittedName>
</protein>
<gene>
    <name evidence="1" type="ORF">WL1483_2857</name>
</gene>
<dbReference type="KEGG" id="asr:WL1483_2857"/>
<dbReference type="Proteomes" id="UP000058114">
    <property type="component" value="Chromosome"/>
</dbReference>
<proteinExistence type="predicted"/>
<dbReference type="EMBL" id="CP013067">
    <property type="protein sequence ID" value="ALP42276.1"/>
    <property type="molecule type" value="Genomic_DNA"/>
</dbReference>
<evidence type="ECO:0000313" key="2">
    <source>
        <dbReference type="Proteomes" id="UP000058114"/>
    </source>
</evidence>
<organism evidence="1 2">
    <name type="scientific">Aeromonas schubertii</name>
    <dbReference type="NCBI Taxonomy" id="652"/>
    <lineage>
        <taxon>Bacteria</taxon>
        <taxon>Pseudomonadati</taxon>
        <taxon>Pseudomonadota</taxon>
        <taxon>Gammaproteobacteria</taxon>
        <taxon>Aeromonadales</taxon>
        <taxon>Aeromonadaceae</taxon>
        <taxon>Aeromonas</taxon>
    </lineage>
</organism>
<name>A0A0S2SKN4_9GAMM</name>
<evidence type="ECO:0000313" key="1">
    <source>
        <dbReference type="EMBL" id="ALP42276.1"/>
    </source>
</evidence>